<reference evidence="1 2" key="1">
    <citation type="journal article" date="2018" name="Mol. Biol. Evol.">
        <title>Broad Genomic Sampling Reveals a Smut Pathogenic Ancestry of the Fungal Clade Ustilaginomycotina.</title>
        <authorList>
            <person name="Kijpornyongpan T."/>
            <person name="Mondo S.J."/>
            <person name="Barry K."/>
            <person name="Sandor L."/>
            <person name="Lee J."/>
            <person name="Lipzen A."/>
            <person name="Pangilinan J."/>
            <person name="LaButti K."/>
            <person name="Hainaut M."/>
            <person name="Henrissat B."/>
            <person name="Grigoriev I.V."/>
            <person name="Spatafora J.W."/>
            <person name="Aime M.C."/>
        </authorList>
    </citation>
    <scope>NUCLEOTIDE SEQUENCE [LARGE SCALE GENOMIC DNA]</scope>
    <source>
        <strain evidence="1 2">SA 807</strain>
    </source>
</reference>
<dbReference type="Proteomes" id="UP000245626">
    <property type="component" value="Unassembled WGS sequence"/>
</dbReference>
<protein>
    <submittedName>
        <fullName evidence="1">Uncharacterized protein</fullName>
    </submittedName>
</protein>
<evidence type="ECO:0000313" key="1">
    <source>
        <dbReference type="EMBL" id="PWN53192.1"/>
    </source>
</evidence>
<proteinExistence type="predicted"/>
<organism evidence="1 2">
    <name type="scientific">Violaceomyces palustris</name>
    <dbReference type="NCBI Taxonomy" id="1673888"/>
    <lineage>
        <taxon>Eukaryota</taxon>
        <taxon>Fungi</taxon>
        <taxon>Dikarya</taxon>
        <taxon>Basidiomycota</taxon>
        <taxon>Ustilaginomycotina</taxon>
        <taxon>Ustilaginomycetes</taxon>
        <taxon>Violaceomycetales</taxon>
        <taxon>Violaceomycetaceae</taxon>
        <taxon>Violaceomyces</taxon>
    </lineage>
</organism>
<evidence type="ECO:0000313" key="2">
    <source>
        <dbReference type="Proteomes" id="UP000245626"/>
    </source>
</evidence>
<gene>
    <name evidence="1" type="ORF">IE53DRAFT_384336</name>
</gene>
<name>A0ACD0P565_9BASI</name>
<accession>A0ACD0P565</accession>
<sequence length="298" mass="32330">MSKLLDRSLDQISRDRQKDLQPSSISSGQSSRNSPYSRPRPDTEGTWKHDLYQGDSKGPSSRRVAGGGALKPTPKLTVENLHYEVTEPELKSLFEQIGPLNKAYIKYDRSGRSTGTAVVIYQDVQHATEAKDEYDGAKAKGQVITITQEMRPDRPIQRSNNNPSSKSTTTSTLGRQAEAEKNLLSRFDLLSRLGGPKSEPPSHAPRGPKTTTTAAAARTTRRQEGGAQRGVGGNSIRGGGGGGRNNQREKRKPATAADLDAELEAFMKAPSSTVKEMVKNSGTKDSIHAVQDNDVEMS</sequence>
<keyword evidence="2" id="KW-1185">Reference proteome</keyword>
<dbReference type="EMBL" id="KZ819737">
    <property type="protein sequence ID" value="PWN53192.1"/>
    <property type="molecule type" value="Genomic_DNA"/>
</dbReference>